<comment type="caution">
    <text evidence="2">The sequence shown here is derived from an EMBL/GenBank/DDBJ whole genome shotgun (WGS) entry which is preliminary data.</text>
</comment>
<dbReference type="AlphaFoldDB" id="A0AAV0LEZ9"/>
<protein>
    <submittedName>
        <fullName evidence="2">Uncharacterized protein</fullName>
    </submittedName>
</protein>
<feature type="compositionally biased region" description="Polar residues" evidence="1">
    <location>
        <begin position="31"/>
        <end position="47"/>
    </location>
</feature>
<keyword evidence="3" id="KW-1185">Reference proteome</keyword>
<reference evidence="2" key="1">
    <citation type="submission" date="2022-08" db="EMBL/GenBank/DDBJ databases">
        <authorList>
            <person name="Gutierrez-Valencia J."/>
        </authorList>
    </citation>
    <scope>NUCLEOTIDE SEQUENCE</scope>
</reference>
<proteinExistence type="predicted"/>
<evidence type="ECO:0000313" key="3">
    <source>
        <dbReference type="Proteomes" id="UP001154282"/>
    </source>
</evidence>
<organism evidence="2 3">
    <name type="scientific">Linum tenue</name>
    <dbReference type="NCBI Taxonomy" id="586396"/>
    <lineage>
        <taxon>Eukaryota</taxon>
        <taxon>Viridiplantae</taxon>
        <taxon>Streptophyta</taxon>
        <taxon>Embryophyta</taxon>
        <taxon>Tracheophyta</taxon>
        <taxon>Spermatophyta</taxon>
        <taxon>Magnoliopsida</taxon>
        <taxon>eudicotyledons</taxon>
        <taxon>Gunneridae</taxon>
        <taxon>Pentapetalae</taxon>
        <taxon>rosids</taxon>
        <taxon>fabids</taxon>
        <taxon>Malpighiales</taxon>
        <taxon>Linaceae</taxon>
        <taxon>Linum</taxon>
    </lineage>
</organism>
<evidence type="ECO:0000313" key="2">
    <source>
        <dbReference type="EMBL" id="CAI0432394.1"/>
    </source>
</evidence>
<dbReference type="EMBL" id="CAMGYJ010000006">
    <property type="protein sequence ID" value="CAI0432394.1"/>
    <property type="molecule type" value="Genomic_DNA"/>
</dbReference>
<accession>A0AAV0LEZ9</accession>
<evidence type="ECO:0000256" key="1">
    <source>
        <dbReference type="SAM" id="MobiDB-lite"/>
    </source>
</evidence>
<dbReference type="Proteomes" id="UP001154282">
    <property type="component" value="Unassembled WGS sequence"/>
</dbReference>
<gene>
    <name evidence="2" type="ORF">LITE_LOCUS23431</name>
</gene>
<name>A0AAV0LEZ9_9ROSI</name>
<sequence length="47" mass="5442">MSPRKTNRRPLNPPPRPANQWPSYHQKRRPGSNSISTSGGWRRSLQC</sequence>
<feature type="region of interest" description="Disordered" evidence="1">
    <location>
        <begin position="1"/>
        <end position="47"/>
    </location>
</feature>